<dbReference type="AlphaFoldDB" id="A0A7S4CZR8"/>
<sequence>MNLSMNLLHWFSVDGSALCNTPLGLRGGPEKFCSLSFIPIFATQGDQHVIVCVRVRAPPGSTLRLSPRSLVIHCLGSGVPDVPAKGAPRHAAGVWGRVFQWFSIWRNCSVRMPPRVGLATSHRNRFIEDKTHNPSKTITDKVGQRHSELPQACTEAAG</sequence>
<organism evidence="2">
    <name type="scientific">Eutreptiella gymnastica</name>
    <dbReference type="NCBI Taxonomy" id="73025"/>
    <lineage>
        <taxon>Eukaryota</taxon>
        <taxon>Discoba</taxon>
        <taxon>Euglenozoa</taxon>
        <taxon>Euglenida</taxon>
        <taxon>Spirocuta</taxon>
        <taxon>Euglenophyceae</taxon>
        <taxon>Eutreptiales</taxon>
        <taxon>Eutreptiaceae</taxon>
        <taxon>Eutreptiella</taxon>
    </lineage>
</organism>
<accession>A0A7S4CZR8</accession>
<name>A0A7S4CZR8_9EUGL</name>
<reference evidence="2" key="1">
    <citation type="submission" date="2021-01" db="EMBL/GenBank/DDBJ databases">
        <authorList>
            <person name="Corre E."/>
            <person name="Pelletier E."/>
            <person name="Niang G."/>
            <person name="Scheremetjew M."/>
            <person name="Finn R."/>
            <person name="Kale V."/>
            <person name="Holt S."/>
            <person name="Cochrane G."/>
            <person name="Meng A."/>
            <person name="Brown T."/>
            <person name="Cohen L."/>
        </authorList>
    </citation>
    <scope>NUCLEOTIDE SEQUENCE</scope>
    <source>
        <strain evidence="2">CCMP1594</strain>
    </source>
</reference>
<feature type="region of interest" description="Disordered" evidence="1">
    <location>
        <begin position="132"/>
        <end position="158"/>
    </location>
</feature>
<evidence type="ECO:0000313" key="2">
    <source>
        <dbReference type="EMBL" id="CAE0810597.1"/>
    </source>
</evidence>
<gene>
    <name evidence="2" type="ORF">EGYM00163_LOCUS21732</name>
</gene>
<proteinExistence type="predicted"/>
<feature type="compositionally biased region" description="Basic and acidic residues" evidence="1">
    <location>
        <begin position="132"/>
        <end position="148"/>
    </location>
</feature>
<dbReference type="EMBL" id="HBJA01061540">
    <property type="protein sequence ID" value="CAE0810597.1"/>
    <property type="molecule type" value="Transcribed_RNA"/>
</dbReference>
<protein>
    <submittedName>
        <fullName evidence="2">Uncharacterized protein</fullName>
    </submittedName>
</protein>
<evidence type="ECO:0000256" key="1">
    <source>
        <dbReference type="SAM" id="MobiDB-lite"/>
    </source>
</evidence>